<accession>A0A6G9AWE0</accession>
<dbReference type="KEGG" id="spib:G8759_31180"/>
<dbReference type="RefSeq" id="WP_167217005.1">
    <property type="nucleotide sequence ID" value="NZ_CP050063.1"/>
</dbReference>
<dbReference type="Gene3D" id="1.10.287.1080">
    <property type="entry name" value="MazG-like"/>
    <property type="match status" value="1"/>
</dbReference>
<keyword evidence="2" id="KW-1185">Reference proteome</keyword>
<dbReference type="AlphaFoldDB" id="A0A6G9AWE0"/>
<protein>
    <submittedName>
        <fullName evidence="1">Uncharacterized protein</fullName>
    </submittedName>
</protein>
<name>A0A6G9AWE0_9BACT</name>
<evidence type="ECO:0000313" key="1">
    <source>
        <dbReference type="EMBL" id="QIP16787.1"/>
    </source>
</evidence>
<evidence type="ECO:0000313" key="2">
    <source>
        <dbReference type="Proteomes" id="UP000501802"/>
    </source>
</evidence>
<proteinExistence type="predicted"/>
<sequence length="194" mass="21535">MDAKFPILKARLTILATCTVATSADVAPDVKDLWSEVYQLVDELEAEANPDNAYLAKLNDLQAQIGYNPGPINLIALLGLMGEAGEVLGETRPETDSTIQEDDRNQVIALAVDITRAIDAAYTLDSRKKYFRNRVMAAPVSIATKDEDETVFNKELADAFYYVLALARNRSLTINDLARMSYEKVQAKFMNTPR</sequence>
<dbReference type="Proteomes" id="UP000501802">
    <property type="component" value="Chromosome"/>
</dbReference>
<gene>
    <name evidence="1" type="ORF">G8759_31180</name>
</gene>
<reference evidence="1 2" key="1">
    <citation type="submission" date="2020-03" db="EMBL/GenBank/DDBJ databases">
        <authorList>
            <person name="Kim M.K."/>
        </authorList>
    </citation>
    <scope>NUCLEOTIDE SEQUENCE [LARGE SCALE GENOMIC DNA]</scope>
    <source>
        <strain evidence="1 2">BT328</strain>
    </source>
</reference>
<dbReference type="SUPFAM" id="SSF101386">
    <property type="entry name" value="all-alpha NTP pyrophosphatases"/>
    <property type="match status" value="1"/>
</dbReference>
<organism evidence="1 2">
    <name type="scientific">Spirosoma aureum</name>
    <dbReference type="NCBI Taxonomy" id="2692134"/>
    <lineage>
        <taxon>Bacteria</taxon>
        <taxon>Pseudomonadati</taxon>
        <taxon>Bacteroidota</taxon>
        <taxon>Cytophagia</taxon>
        <taxon>Cytophagales</taxon>
        <taxon>Cytophagaceae</taxon>
        <taxon>Spirosoma</taxon>
    </lineage>
</organism>
<dbReference type="EMBL" id="CP050063">
    <property type="protein sequence ID" value="QIP16787.1"/>
    <property type="molecule type" value="Genomic_DNA"/>
</dbReference>